<evidence type="ECO:0000313" key="3">
    <source>
        <dbReference type="Proteomes" id="UP000243778"/>
    </source>
</evidence>
<organism evidence="2 3">
    <name type="scientific">Pseudomonas kuykendallii</name>
    <dbReference type="NCBI Taxonomy" id="1007099"/>
    <lineage>
        <taxon>Bacteria</taxon>
        <taxon>Pseudomonadati</taxon>
        <taxon>Pseudomonadota</taxon>
        <taxon>Gammaproteobacteria</taxon>
        <taxon>Pseudomonadales</taxon>
        <taxon>Pseudomonadaceae</taxon>
        <taxon>Pseudomonas</taxon>
    </lineage>
</organism>
<accession>A0A1H2X7K8</accession>
<keyword evidence="1" id="KW-0812">Transmembrane</keyword>
<dbReference type="PANTHER" id="PTHR38775">
    <property type="entry name" value="INNER MEMBRANE PROTEIN-RELATED"/>
    <property type="match status" value="1"/>
</dbReference>
<dbReference type="Pfam" id="PF06611">
    <property type="entry name" value="DUF1145"/>
    <property type="match status" value="1"/>
</dbReference>
<keyword evidence="1" id="KW-1133">Transmembrane helix</keyword>
<feature type="transmembrane region" description="Helical" evidence="1">
    <location>
        <begin position="7"/>
        <end position="25"/>
    </location>
</feature>
<dbReference type="RefSeq" id="WP_090226779.1">
    <property type="nucleotide sequence ID" value="NZ_FNNU01000002.1"/>
</dbReference>
<feature type="transmembrane region" description="Helical" evidence="1">
    <location>
        <begin position="31"/>
        <end position="52"/>
    </location>
</feature>
<dbReference type="EMBL" id="FNNU01000002">
    <property type="protein sequence ID" value="SDW88777.1"/>
    <property type="molecule type" value="Genomic_DNA"/>
</dbReference>
<dbReference type="InterPro" id="IPR009525">
    <property type="entry name" value="DUF1145"/>
</dbReference>
<dbReference type="PANTHER" id="PTHR38775:SF1">
    <property type="entry name" value="INNER MEMBRANE PROTEIN"/>
    <property type="match status" value="1"/>
</dbReference>
<name>A0A1H2X7K8_9PSED</name>
<proteinExistence type="predicted"/>
<dbReference type="STRING" id="1007099.SAMN05216287_1804"/>
<evidence type="ECO:0000256" key="1">
    <source>
        <dbReference type="SAM" id="Phobius"/>
    </source>
</evidence>
<gene>
    <name evidence="2" type="ORF">SAMN05216287_1804</name>
</gene>
<dbReference type="OrthoDB" id="7008916at2"/>
<evidence type="ECO:0000313" key="2">
    <source>
        <dbReference type="EMBL" id="SDW88777.1"/>
    </source>
</evidence>
<reference evidence="3" key="1">
    <citation type="submission" date="2016-10" db="EMBL/GenBank/DDBJ databases">
        <authorList>
            <person name="Varghese N."/>
            <person name="Submissions S."/>
        </authorList>
    </citation>
    <scope>NUCLEOTIDE SEQUENCE [LARGE SCALE GENOMIC DNA]</scope>
    <source>
        <strain evidence="3">NRRL B-59562</strain>
    </source>
</reference>
<dbReference type="Proteomes" id="UP000243778">
    <property type="component" value="Unassembled WGS sequence"/>
</dbReference>
<keyword evidence="1" id="KW-0472">Membrane</keyword>
<keyword evidence="3" id="KW-1185">Reference proteome</keyword>
<sequence>MKLLSLLGKTIVLVFWLVLLVNLLQPFAAPFALLLNLCGVLFLVAHLIEILVFRARLQGRPKPWSDRLQIMLFGVFHLLALRPAKSAG</sequence>
<protein>
    <submittedName>
        <fullName evidence="2">Putative membrane protein</fullName>
    </submittedName>
</protein>
<dbReference type="AlphaFoldDB" id="A0A1H2X7K8"/>